<keyword evidence="7" id="KW-1185">Reference proteome</keyword>
<dbReference type="PROSITE" id="PS00879">
    <property type="entry name" value="ODR_DC_2_2"/>
    <property type="match status" value="1"/>
</dbReference>
<dbReference type="Proteomes" id="UP000653644">
    <property type="component" value="Unassembled WGS sequence"/>
</dbReference>
<dbReference type="RefSeq" id="WP_189892025.1">
    <property type="nucleotide sequence ID" value="NZ_BMVN01000031.1"/>
</dbReference>
<evidence type="ECO:0000313" key="7">
    <source>
        <dbReference type="Proteomes" id="UP000653644"/>
    </source>
</evidence>
<accession>A0ABQ3D436</accession>
<evidence type="ECO:0000313" key="6">
    <source>
        <dbReference type="EMBL" id="GHA52137.1"/>
    </source>
</evidence>
<proteinExistence type="inferred from homology"/>
<evidence type="ECO:0000256" key="3">
    <source>
        <dbReference type="RuleBase" id="RU003737"/>
    </source>
</evidence>
<dbReference type="InterPro" id="IPR022643">
    <property type="entry name" value="De-COase2_C"/>
</dbReference>
<dbReference type="EMBL" id="BMVN01000031">
    <property type="protein sequence ID" value="GHA52137.1"/>
    <property type="molecule type" value="Genomic_DNA"/>
</dbReference>
<dbReference type="InterPro" id="IPR022644">
    <property type="entry name" value="De-COase2_N"/>
</dbReference>
<organism evidence="6 7">
    <name type="scientific">Streptomyces canarius</name>
    <dbReference type="NCBI Taxonomy" id="285453"/>
    <lineage>
        <taxon>Bacteria</taxon>
        <taxon>Bacillati</taxon>
        <taxon>Actinomycetota</taxon>
        <taxon>Actinomycetes</taxon>
        <taxon>Kitasatosporales</taxon>
        <taxon>Streptomycetaceae</taxon>
        <taxon>Streptomyces</taxon>
    </lineage>
</organism>
<dbReference type="Pfam" id="PF00278">
    <property type="entry name" value="Orn_DAP_Arg_deC"/>
    <property type="match status" value="1"/>
</dbReference>
<comment type="caution">
    <text evidence="6">The sequence shown here is derived from an EMBL/GenBank/DDBJ whole genome shotgun (WGS) entry which is preliminary data.</text>
</comment>
<evidence type="ECO:0000259" key="5">
    <source>
        <dbReference type="Pfam" id="PF02784"/>
    </source>
</evidence>
<comment type="similarity">
    <text evidence="3">Belongs to the Orn/Lys/Arg decarboxylase class-II family.</text>
</comment>
<dbReference type="SUPFAM" id="SSF50621">
    <property type="entry name" value="Alanine racemase C-terminal domain-like"/>
    <property type="match status" value="1"/>
</dbReference>
<gene>
    <name evidence="6" type="primary">lysA</name>
    <name evidence="6" type="ORF">GCM10010345_65830</name>
</gene>
<evidence type="ECO:0000256" key="2">
    <source>
        <dbReference type="ARBA" id="ARBA00022898"/>
    </source>
</evidence>
<keyword evidence="2" id="KW-0663">Pyridoxal phosphate</keyword>
<dbReference type="InterPro" id="IPR009006">
    <property type="entry name" value="Ala_racemase/Decarboxylase_C"/>
</dbReference>
<dbReference type="PANTHER" id="PTHR43727:SF2">
    <property type="entry name" value="GROUP IV DECARBOXYLASE"/>
    <property type="match status" value="1"/>
</dbReference>
<dbReference type="PRINTS" id="PR01179">
    <property type="entry name" value="ODADCRBXLASE"/>
</dbReference>
<comment type="cofactor">
    <cofactor evidence="1">
        <name>pyridoxal 5'-phosphate</name>
        <dbReference type="ChEBI" id="CHEBI:597326"/>
    </cofactor>
</comment>
<name>A0ABQ3D436_9ACTN</name>
<dbReference type="SUPFAM" id="SSF51419">
    <property type="entry name" value="PLP-binding barrel"/>
    <property type="match status" value="1"/>
</dbReference>
<dbReference type="PANTHER" id="PTHR43727">
    <property type="entry name" value="DIAMINOPIMELATE DECARBOXYLASE"/>
    <property type="match status" value="1"/>
</dbReference>
<reference evidence="7" key="1">
    <citation type="journal article" date="2019" name="Int. J. Syst. Evol. Microbiol.">
        <title>The Global Catalogue of Microorganisms (GCM) 10K type strain sequencing project: providing services to taxonomists for standard genome sequencing and annotation.</title>
        <authorList>
            <consortium name="The Broad Institute Genomics Platform"/>
            <consortium name="The Broad Institute Genome Sequencing Center for Infectious Disease"/>
            <person name="Wu L."/>
            <person name="Ma J."/>
        </authorList>
    </citation>
    <scope>NUCLEOTIDE SEQUENCE [LARGE SCALE GENOMIC DNA]</scope>
    <source>
        <strain evidence="7">JCM 4733</strain>
    </source>
</reference>
<evidence type="ECO:0000259" key="4">
    <source>
        <dbReference type="Pfam" id="PF00278"/>
    </source>
</evidence>
<dbReference type="Gene3D" id="2.40.37.10">
    <property type="entry name" value="Lyase, Ornithine Decarboxylase, Chain A, domain 1"/>
    <property type="match status" value="1"/>
</dbReference>
<dbReference type="InterPro" id="IPR000183">
    <property type="entry name" value="Orn/DAP/Arg_de-COase"/>
</dbReference>
<dbReference type="InterPro" id="IPR022657">
    <property type="entry name" value="De-COase2_CS"/>
</dbReference>
<dbReference type="InterPro" id="IPR029066">
    <property type="entry name" value="PLP-binding_barrel"/>
</dbReference>
<dbReference type="Pfam" id="PF02784">
    <property type="entry name" value="Orn_Arg_deC_N"/>
    <property type="match status" value="1"/>
</dbReference>
<dbReference type="Gene3D" id="3.20.20.10">
    <property type="entry name" value="Alanine racemase"/>
    <property type="match status" value="1"/>
</dbReference>
<sequence length="423" mass="45695">MSEGLTVQGVAFTELAETFGTPLYVYDSRVLTDHFTAVRGILPEEAEVFFSLKANPNISVCAVFASAGAGAEVSSLTELHTARRAGIPPEKIIFLGPGKSSEELDACVEAGICAIVCESFGELEAIDELARRRNTTVDVALRVNPSFTVKGSKLTMGGRPRQFGLDEAQLLDHPDLAAKYPGVRLMGVHVYMGTRILSEEVVAENTARILELADRIASALGFPLEIVDIGGGLGVGYFDNERDLDLTTLDLAPLINRFRAAHTGTRVIMELGRYLTALAGTYMARVRYTKTSMGENFAVTDGGTHHHMAAVGIGSFVKRNFPTRLLNRAAPAPTERWQITGPLCTPNDLLGKNVELPALRPGDLIGILRSGAYGPTASPTLFLSHGCPAEVLVHEGVPYLVRDRDRPQDLLARQHLHPAFAPR</sequence>
<feature type="domain" description="Orn/DAP/Arg decarboxylase 2 C-terminal" evidence="4">
    <location>
        <begin position="24"/>
        <end position="371"/>
    </location>
</feature>
<protein>
    <submittedName>
        <fullName evidence="6">Diaminopimelate decarboxylase</fullName>
    </submittedName>
</protein>
<feature type="domain" description="Orn/DAP/Arg decarboxylase 2 N-terminal" evidence="5">
    <location>
        <begin position="34"/>
        <end position="277"/>
    </location>
</feature>
<evidence type="ECO:0000256" key="1">
    <source>
        <dbReference type="ARBA" id="ARBA00001933"/>
    </source>
</evidence>
<dbReference type="CDD" id="cd06839">
    <property type="entry name" value="PLPDE_III_Btrk_like"/>
    <property type="match status" value="1"/>
</dbReference>